<evidence type="ECO:0008006" key="4">
    <source>
        <dbReference type="Google" id="ProtNLM"/>
    </source>
</evidence>
<feature type="signal peptide" evidence="2">
    <location>
        <begin position="1"/>
        <end position="21"/>
    </location>
</feature>
<accession>A0A6B0V366</accession>
<name>A0A6B0V366_IXORI</name>
<feature type="chain" id="PRO_5025497283" description="Secreted protein" evidence="2">
    <location>
        <begin position="22"/>
        <end position="208"/>
    </location>
</feature>
<evidence type="ECO:0000313" key="3">
    <source>
        <dbReference type="EMBL" id="MXU96181.1"/>
    </source>
</evidence>
<dbReference type="EMBL" id="GIFC01014098">
    <property type="protein sequence ID" value="MXU96181.1"/>
    <property type="molecule type" value="Transcribed_RNA"/>
</dbReference>
<evidence type="ECO:0000256" key="2">
    <source>
        <dbReference type="SAM" id="SignalP"/>
    </source>
</evidence>
<organism evidence="3">
    <name type="scientific">Ixodes ricinus</name>
    <name type="common">Common tick</name>
    <name type="synonym">Acarus ricinus</name>
    <dbReference type="NCBI Taxonomy" id="34613"/>
    <lineage>
        <taxon>Eukaryota</taxon>
        <taxon>Metazoa</taxon>
        <taxon>Ecdysozoa</taxon>
        <taxon>Arthropoda</taxon>
        <taxon>Chelicerata</taxon>
        <taxon>Arachnida</taxon>
        <taxon>Acari</taxon>
        <taxon>Parasitiformes</taxon>
        <taxon>Ixodida</taxon>
        <taxon>Ixodoidea</taxon>
        <taxon>Ixodidae</taxon>
        <taxon>Ixodinae</taxon>
        <taxon>Ixodes</taxon>
    </lineage>
</organism>
<feature type="compositionally biased region" description="Polar residues" evidence="1">
    <location>
        <begin position="66"/>
        <end position="79"/>
    </location>
</feature>
<feature type="region of interest" description="Disordered" evidence="1">
    <location>
        <begin position="37"/>
        <end position="87"/>
    </location>
</feature>
<sequence length="208" mass="22959">MPNKLFLFFVQCLISLAGLRGSLMLQLESTECSASKTMMRQLDSTERLDSETPTAQSNHTDHQHASSRLWSQSHGSSEAPSHVNKEPGNMFKPLVLSDIADPGATSTTRPAPTYETTKGPRWLLSVRGHGGTSQGAMVNPLMFFMQVSNDRSLYCKRTSNICLLCCHALGRVCCCCRSALMSLLTYCHAGTLNRIRDLMRGALIPHLR</sequence>
<keyword evidence="2" id="KW-0732">Signal</keyword>
<proteinExistence type="predicted"/>
<dbReference type="AlphaFoldDB" id="A0A6B0V366"/>
<reference evidence="3" key="1">
    <citation type="submission" date="2019-12" db="EMBL/GenBank/DDBJ databases">
        <title>An insight into the sialome of adult female Ixodes ricinus ticks feeding for 6 days.</title>
        <authorList>
            <person name="Perner J."/>
            <person name="Ribeiro J.M.C."/>
        </authorList>
    </citation>
    <scope>NUCLEOTIDE SEQUENCE</scope>
    <source>
        <strain evidence="3">Semi-engorged</strain>
        <tissue evidence="3">Salivary glands</tissue>
    </source>
</reference>
<protein>
    <recommendedName>
        <fullName evidence="4">Secreted protein</fullName>
    </recommendedName>
</protein>
<evidence type="ECO:0000256" key="1">
    <source>
        <dbReference type="SAM" id="MobiDB-lite"/>
    </source>
</evidence>